<dbReference type="Proteomes" id="UP000004471">
    <property type="component" value="Unassembled WGS sequence"/>
</dbReference>
<keyword evidence="2" id="KW-0813">Transport</keyword>
<evidence type="ECO:0000256" key="2">
    <source>
        <dbReference type="ARBA" id="ARBA00022448"/>
    </source>
</evidence>
<reference evidence="4 5" key="1">
    <citation type="journal article" date="2011" name="PLoS Pathog.">
        <title>Dynamic evolution of pathogenicity revealed by sequencing and comparative genomics of 19 Pseudomonas syringae isolates.</title>
        <authorList>
            <person name="Baltrus D.A."/>
            <person name="Nishimura M.T."/>
            <person name="Romanchuk A."/>
            <person name="Chang J.H."/>
            <person name="Mukhtar M.S."/>
            <person name="Cherkis K."/>
            <person name="Roach J."/>
            <person name="Grant S.R."/>
            <person name="Jones C.D."/>
            <person name="Dangl J.L."/>
        </authorList>
    </citation>
    <scope>NUCLEOTIDE SEQUENCE [LARGE SCALE GENOMIC DNA]</scope>
    <source>
        <strain evidence="5">M301072PT</strain>
    </source>
</reference>
<dbReference type="EMBL" id="AEAH01000531">
    <property type="protein sequence ID" value="EGH29538.1"/>
    <property type="molecule type" value="Genomic_DNA"/>
</dbReference>
<gene>
    <name evidence="4" type="ORF">PSYJA_11390</name>
</gene>
<dbReference type="GO" id="GO:0016020">
    <property type="term" value="C:membrane"/>
    <property type="evidence" value="ECO:0007669"/>
    <property type="project" value="InterPro"/>
</dbReference>
<keyword evidence="3" id="KW-0732">Signal</keyword>
<evidence type="ECO:0000313" key="5">
    <source>
        <dbReference type="Proteomes" id="UP000004471"/>
    </source>
</evidence>
<dbReference type="AlphaFoldDB" id="F3FH52"/>
<name>F3FH52_PSESX</name>
<dbReference type="HOGENOM" id="CLU_123328_0_0_6"/>
<comment type="caution">
    <text evidence="4">The sequence shown here is derived from an EMBL/GenBank/DDBJ whole genome shotgun (WGS) entry which is preliminary data.</text>
</comment>
<accession>F3FH52</accession>
<evidence type="ECO:0000256" key="1">
    <source>
        <dbReference type="ARBA" id="ARBA00009075"/>
    </source>
</evidence>
<dbReference type="Pfam" id="PF03573">
    <property type="entry name" value="OprD"/>
    <property type="match status" value="1"/>
</dbReference>
<dbReference type="PANTHER" id="PTHR34596:SF2">
    <property type="entry name" value="CHITOPORIN"/>
    <property type="match status" value="1"/>
</dbReference>
<dbReference type="Gene3D" id="2.40.160.10">
    <property type="entry name" value="Porin"/>
    <property type="match status" value="1"/>
</dbReference>
<proteinExistence type="inferred from homology"/>
<protein>
    <submittedName>
        <fullName evidence="4">OprD family outer membrane porin</fullName>
    </submittedName>
</protein>
<dbReference type="InterPro" id="IPR005318">
    <property type="entry name" value="OM_porin_bac"/>
</dbReference>
<organism evidence="4 5">
    <name type="scientific">Pseudomonas syringae pv. japonica str. M301072</name>
    <dbReference type="NCBI Taxonomy" id="629262"/>
    <lineage>
        <taxon>Bacteria</taxon>
        <taxon>Pseudomonadati</taxon>
        <taxon>Pseudomonadota</taxon>
        <taxon>Gammaproteobacteria</taxon>
        <taxon>Pseudomonadales</taxon>
        <taxon>Pseudomonadaceae</taxon>
        <taxon>Pseudomonas</taxon>
        <taxon>Pseudomonas syringae</taxon>
    </lineage>
</organism>
<dbReference type="InterPro" id="IPR023614">
    <property type="entry name" value="Porin_dom_sf"/>
</dbReference>
<dbReference type="PANTHER" id="PTHR34596">
    <property type="entry name" value="CHITOPORIN"/>
    <property type="match status" value="1"/>
</dbReference>
<sequence length="135" mass="14174">MRVNSPCKHLCGLSAAVAASLTPISGHSAGFVEDAKVNLNLRNFYINRNFVDPANTQNYAEEWTQNFILDARSGFTQGTVGFGVDALGLYSLKLDGGKGTGGKGTGGTQLLPIHGDGRPADDFGRLAVAGKARFS</sequence>
<feature type="non-terminal residue" evidence="4">
    <location>
        <position position="135"/>
    </location>
</feature>
<evidence type="ECO:0000313" key="4">
    <source>
        <dbReference type="EMBL" id="EGH29538.1"/>
    </source>
</evidence>
<dbReference type="GO" id="GO:0015288">
    <property type="term" value="F:porin activity"/>
    <property type="evidence" value="ECO:0007669"/>
    <property type="project" value="TreeGrafter"/>
</dbReference>
<comment type="similarity">
    <text evidence="1">Belongs to the outer membrane porin (Opr) (TC 1.B.25) family.</text>
</comment>
<evidence type="ECO:0000256" key="3">
    <source>
        <dbReference type="ARBA" id="ARBA00022729"/>
    </source>
</evidence>